<feature type="non-terminal residue" evidence="2">
    <location>
        <position position="30"/>
    </location>
</feature>
<dbReference type="EMBL" id="LSSK01000459">
    <property type="protein sequence ID" value="OMH83294.1"/>
    <property type="molecule type" value="Genomic_DNA"/>
</dbReference>
<evidence type="ECO:0000313" key="2">
    <source>
        <dbReference type="EMBL" id="OMH83294.1"/>
    </source>
</evidence>
<name>A0A1R1PQR2_ZANCU</name>
<organism evidence="2 3">
    <name type="scientific">Zancudomyces culisetae</name>
    <name type="common">Gut fungus</name>
    <name type="synonym">Smittium culisetae</name>
    <dbReference type="NCBI Taxonomy" id="1213189"/>
    <lineage>
        <taxon>Eukaryota</taxon>
        <taxon>Fungi</taxon>
        <taxon>Fungi incertae sedis</taxon>
        <taxon>Zoopagomycota</taxon>
        <taxon>Kickxellomycotina</taxon>
        <taxon>Harpellomycetes</taxon>
        <taxon>Harpellales</taxon>
        <taxon>Legeriomycetaceae</taxon>
        <taxon>Zancudomyces</taxon>
    </lineage>
</organism>
<gene>
    <name evidence="2" type="ORF">AX774_g3201</name>
</gene>
<comment type="caution">
    <text evidence="2">The sequence shown here is derived from an EMBL/GenBank/DDBJ whole genome shotgun (WGS) entry which is preliminary data.</text>
</comment>
<protein>
    <submittedName>
        <fullName evidence="2">Uncharacterized protein</fullName>
    </submittedName>
</protein>
<feature type="region of interest" description="Disordered" evidence="1">
    <location>
        <begin position="1"/>
        <end position="30"/>
    </location>
</feature>
<dbReference type="Proteomes" id="UP000188320">
    <property type="component" value="Unassembled WGS sequence"/>
</dbReference>
<keyword evidence="3" id="KW-1185">Reference proteome</keyword>
<sequence length="30" mass="3255">MSIPPVNQEPGSESDYFSADEPETAKQTEA</sequence>
<evidence type="ECO:0000256" key="1">
    <source>
        <dbReference type="SAM" id="MobiDB-lite"/>
    </source>
</evidence>
<evidence type="ECO:0000313" key="3">
    <source>
        <dbReference type="Proteomes" id="UP000188320"/>
    </source>
</evidence>
<proteinExistence type="predicted"/>
<dbReference type="AlphaFoldDB" id="A0A1R1PQR2"/>
<accession>A0A1R1PQR2</accession>
<reference evidence="3" key="1">
    <citation type="submission" date="2017-01" db="EMBL/GenBank/DDBJ databases">
        <authorList>
            <person name="Wang Y."/>
            <person name="White M."/>
            <person name="Kvist S."/>
            <person name="Moncalvo J.-M."/>
        </authorList>
    </citation>
    <scope>NUCLEOTIDE SEQUENCE [LARGE SCALE GENOMIC DNA]</scope>
    <source>
        <strain evidence="3">COL-18-3</strain>
    </source>
</reference>